<feature type="compositionally biased region" description="Basic and acidic residues" evidence="1">
    <location>
        <begin position="191"/>
        <end position="204"/>
    </location>
</feature>
<dbReference type="EMBL" id="DWZD01000005">
    <property type="protein sequence ID" value="HJA78030.1"/>
    <property type="molecule type" value="Genomic_DNA"/>
</dbReference>
<evidence type="ECO:0000313" key="3">
    <source>
        <dbReference type="Proteomes" id="UP000823821"/>
    </source>
</evidence>
<feature type="compositionally biased region" description="Acidic residues" evidence="1">
    <location>
        <begin position="278"/>
        <end position="287"/>
    </location>
</feature>
<reference evidence="2" key="1">
    <citation type="journal article" date="2021" name="PeerJ">
        <title>Extensive microbial diversity within the chicken gut microbiome revealed by metagenomics and culture.</title>
        <authorList>
            <person name="Gilroy R."/>
            <person name="Ravi A."/>
            <person name="Getino M."/>
            <person name="Pursley I."/>
            <person name="Horton D.L."/>
            <person name="Alikhan N.F."/>
            <person name="Baker D."/>
            <person name="Gharbi K."/>
            <person name="Hall N."/>
            <person name="Watson M."/>
            <person name="Adriaenssens E.M."/>
            <person name="Foster-Nyarko E."/>
            <person name="Jarju S."/>
            <person name="Secka A."/>
            <person name="Antonio M."/>
            <person name="Oren A."/>
            <person name="Chaudhuri R.R."/>
            <person name="La Ragione R."/>
            <person name="Hildebrand F."/>
            <person name="Pallen M.J."/>
        </authorList>
    </citation>
    <scope>NUCLEOTIDE SEQUENCE</scope>
    <source>
        <strain evidence="2">5032</strain>
    </source>
</reference>
<dbReference type="AlphaFoldDB" id="A0A9D2KQP7"/>
<proteinExistence type="predicted"/>
<dbReference type="Pfam" id="PF25209">
    <property type="entry name" value="Phage_capsid_4"/>
    <property type="match status" value="1"/>
</dbReference>
<protein>
    <submittedName>
        <fullName evidence="2">Uncharacterized protein</fullName>
    </submittedName>
</protein>
<sequence>MSFVTRATPLGDGRPLTLDESTRSVEVVASTQAAVTVFDFEEWQPIREVLLMSGCQLPESGRVPLLDCHSREHAGDIVGSFDHIRVEDGPQGPQLVGRAVFSATPDGEAPFRKVVEGHLTDVSVGYDVIAYQRIRAGEVAVIEGTTYEGPLRVTTQWRLLELSCVPVGADSLAKMRSAINNLQPARKGKKERAMSKESGQHERGNIAARLRALLGLREDPEEKPAPEGEPRQAVVTDDAGTTVEPEQLDDAELEQLVDDLGALLDEAEAEQAGREDGQQPEEDQREGDDDKNACRSAVLARLMAGLTPGQRQRFGQQLERQRIRGIRELARSFQLSPDQEDKLVSSGMSLGRARKQVEDIVAQRQNFGPGFQVVSVGRTEKESFRAAVQDSLLLRCGAKLEKPAPGADELQGLTLREIAREMLLRSGQRAGGDIRTIVGRALTTTDMPQLLVETSRRTLMEAYEQAPETWRDWCETGTATDFKAGKALGLEGDVTLKKIPEYGEYTDGRLAENAEEYRVETFGRKLVISRQAIINDDLGALTDMPRMYGEACAALVGDVAYQALTDTALKMGDGKPLFDSAHLNLFSGKGGTPTVENLGAVVTGMELQQDSFGKVVTIQPRFFLAPIGLKTACESFFNTQITAGPVVGTQAQPLVHNPYGGDFFRRIYDRRLDLAGATTWYLAAARSTVKVFFLGGVQAPYIESRDNFDTDGFETKVRMDVGAKALRWITLAKATA</sequence>
<feature type="region of interest" description="Disordered" evidence="1">
    <location>
        <begin position="269"/>
        <end position="291"/>
    </location>
</feature>
<accession>A0A9D2KQP7</accession>
<name>A0A9D2KQP7_9BACT</name>
<evidence type="ECO:0000256" key="1">
    <source>
        <dbReference type="SAM" id="MobiDB-lite"/>
    </source>
</evidence>
<feature type="region of interest" description="Disordered" evidence="1">
    <location>
        <begin position="183"/>
        <end position="204"/>
    </location>
</feature>
<evidence type="ECO:0000313" key="2">
    <source>
        <dbReference type="EMBL" id="HJA78030.1"/>
    </source>
</evidence>
<gene>
    <name evidence="2" type="ORF">H9784_00445</name>
</gene>
<reference evidence="2" key="2">
    <citation type="submission" date="2021-04" db="EMBL/GenBank/DDBJ databases">
        <authorList>
            <person name="Gilroy R."/>
        </authorList>
    </citation>
    <scope>NUCLEOTIDE SEQUENCE</scope>
    <source>
        <strain evidence="2">5032</strain>
    </source>
</reference>
<organism evidence="2 3">
    <name type="scientific">Candidatus Desulfovibrio intestinavium</name>
    <dbReference type="NCBI Taxonomy" id="2838534"/>
    <lineage>
        <taxon>Bacteria</taxon>
        <taxon>Pseudomonadati</taxon>
        <taxon>Thermodesulfobacteriota</taxon>
        <taxon>Desulfovibrionia</taxon>
        <taxon>Desulfovibrionales</taxon>
        <taxon>Desulfovibrionaceae</taxon>
        <taxon>Desulfovibrio</taxon>
    </lineage>
</organism>
<comment type="caution">
    <text evidence="2">The sequence shown here is derived from an EMBL/GenBank/DDBJ whole genome shotgun (WGS) entry which is preliminary data.</text>
</comment>
<dbReference type="Proteomes" id="UP000823821">
    <property type="component" value="Unassembled WGS sequence"/>
</dbReference>